<dbReference type="EMBL" id="CALNXI010003546">
    <property type="protein sequence ID" value="CAH3193634.1"/>
    <property type="molecule type" value="Genomic_DNA"/>
</dbReference>
<dbReference type="Pfam" id="PF00147">
    <property type="entry name" value="Fibrinogen_C"/>
    <property type="match status" value="1"/>
</dbReference>
<dbReference type="PROSITE" id="PS00514">
    <property type="entry name" value="FIBRINOGEN_C_1"/>
    <property type="match status" value="1"/>
</dbReference>
<evidence type="ECO:0000313" key="6">
    <source>
        <dbReference type="Proteomes" id="UP001159427"/>
    </source>
</evidence>
<feature type="coiled-coil region" evidence="2">
    <location>
        <begin position="53"/>
        <end position="87"/>
    </location>
</feature>
<keyword evidence="2" id="KW-0175">Coiled coil</keyword>
<dbReference type="InterPro" id="IPR002181">
    <property type="entry name" value="Fibrinogen_a/b/g_C_dom"/>
</dbReference>
<gene>
    <name evidence="5" type="ORF">PEVE_00026218</name>
</gene>
<dbReference type="InterPro" id="IPR020837">
    <property type="entry name" value="Fibrinogen_CS"/>
</dbReference>
<dbReference type="SUPFAM" id="SSF56496">
    <property type="entry name" value="Fibrinogen C-terminal domain-like"/>
    <property type="match status" value="1"/>
</dbReference>
<evidence type="ECO:0000259" key="4">
    <source>
        <dbReference type="PROSITE" id="PS51406"/>
    </source>
</evidence>
<feature type="domain" description="Fibrinogen C-terminal" evidence="4">
    <location>
        <begin position="81"/>
        <end position="319"/>
    </location>
</feature>
<organism evidence="5 6">
    <name type="scientific">Porites evermanni</name>
    <dbReference type="NCBI Taxonomy" id="104178"/>
    <lineage>
        <taxon>Eukaryota</taxon>
        <taxon>Metazoa</taxon>
        <taxon>Cnidaria</taxon>
        <taxon>Anthozoa</taxon>
        <taxon>Hexacorallia</taxon>
        <taxon>Scleractinia</taxon>
        <taxon>Fungiina</taxon>
        <taxon>Poritidae</taxon>
        <taxon>Porites</taxon>
    </lineage>
</organism>
<dbReference type="CDD" id="cd00087">
    <property type="entry name" value="FReD"/>
    <property type="match status" value="1"/>
</dbReference>
<sequence>MSYFPFRFHFTLLLLALFVASQSLAKQANSAQVTTVPTKQCTNVYNSFYAGPNKKIENILQEMKKQLGELQEDMKILKNNKTSSKAKENCAELYKSGEKISGVYTIDPDGAGAFDVFCDQKTAGGGWTVFQKRLDGSVDFYRGWADYKRGFGNLNGEFWLGLEKIHRLTKTKSKLRVDLEDTTGKTAYAEYDMFAVTSEKANYQLSLGAYSLTGTAYVRHYHGFISHSVIFFPGTAGDSLSGHRGHPFSTKDRDNDSWSSNCAVSYKGAWWYTACHASNLNGLYHHGHHKTSADGVNWGAWKGHNYSAKTAEMKIRPVDF</sequence>
<evidence type="ECO:0000313" key="5">
    <source>
        <dbReference type="EMBL" id="CAH3193634.1"/>
    </source>
</evidence>
<dbReference type="PROSITE" id="PS51406">
    <property type="entry name" value="FIBRINOGEN_C_2"/>
    <property type="match status" value="1"/>
</dbReference>
<keyword evidence="3" id="KW-0732">Signal</keyword>
<evidence type="ECO:0000256" key="3">
    <source>
        <dbReference type="SAM" id="SignalP"/>
    </source>
</evidence>
<reference evidence="5 6" key="1">
    <citation type="submission" date="2022-05" db="EMBL/GenBank/DDBJ databases">
        <authorList>
            <consortium name="Genoscope - CEA"/>
            <person name="William W."/>
        </authorList>
    </citation>
    <scope>NUCLEOTIDE SEQUENCE [LARGE SCALE GENOMIC DNA]</scope>
</reference>
<keyword evidence="6" id="KW-1185">Reference proteome</keyword>
<proteinExistence type="predicted"/>
<keyword evidence="1" id="KW-1015">Disulfide bond</keyword>
<dbReference type="InterPro" id="IPR036056">
    <property type="entry name" value="Fibrinogen-like_C"/>
</dbReference>
<protein>
    <recommendedName>
        <fullName evidence="4">Fibrinogen C-terminal domain-containing protein</fullName>
    </recommendedName>
</protein>
<accession>A0ABN8SUJ9</accession>
<name>A0ABN8SUJ9_9CNID</name>
<dbReference type="InterPro" id="IPR050373">
    <property type="entry name" value="Fibrinogen_C-term_domain"/>
</dbReference>
<dbReference type="NCBIfam" id="NF040941">
    <property type="entry name" value="GGGWT_bact"/>
    <property type="match status" value="1"/>
</dbReference>
<dbReference type="PANTHER" id="PTHR19143:SF458">
    <property type="entry name" value="FIBRINOGEN C-TERMINAL DOMAIN-CONTAINING PROTEIN-RELATED"/>
    <property type="match status" value="1"/>
</dbReference>
<comment type="caution">
    <text evidence="5">The sequence shown here is derived from an EMBL/GenBank/DDBJ whole genome shotgun (WGS) entry which is preliminary data.</text>
</comment>
<dbReference type="Proteomes" id="UP001159427">
    <property type="component" value="Unassembled WGS sequence"/>
</dbReference>
<dbReference type="SMART" id="SM00186">
    <property type="entry name" value="FBG"/>
    <property type="match status" value="1"/>
</dbReference>
<evidence type="ECO:0000256" key="1">
    <source>
        <dbReference type="ARBA" id="ARBA00023157"/>
    </source>
</evidence>
<dbReference type="Gene3D" id="3.90.215.10">
    <property type="entry name" value="Gamma Fibrinogen, chain A, domain 1"/>
    <property type="match status" value="1"/>
</dbReference>
<dbReference type="Gene3D" id="4.10.530.10">
    <property type="entry name" value="Gamma-fibrinogen Carboxyl Terminal Fragment, domain 2"/>
    <property type="match status" value="1"/>
</dbReference>
<dbReference type="InterPro" id="IPR014716">
    <property type="entry name" value="Fibrinogen_a/b/g_C_1"/>
</dbReference>
<evidence type="ECO:0000256" key="2">
    <source>
        <dbReference type="SAM" id="Coils"/>
    </source>
</evidence>
<feature type="signal peptide" evidence="3">
    <location>
        <begin position="1"/>
        <end position="25"/>
    </location>
</feature>
<dbReference type="PANTHER" id="PTHR19143">
    <property type="entry name" value="FIBRINOGEN/TENASCIN/ANGIOPOEITIN"/>
    <property type="match status" value="1"/>
</dbReference>
<feature type="chain" id="PRO_5046689235" description="Fibrinogen C-terminal domain-containing protein" evidence="3">
    <location>
        <begin position="26"/>
        <end position="320"/>
    </location>
</feature>